<name>A0A1V6PDB6_PENDC</name>
<feature type="compositionally biased region" description="Polar residues" evidence="1">
    <location>
        <begin position="16"/>
        <end position="26"/>
    </location>
</feature>
<dbReference type="AlphaFoldDB" id="A0A1V6PDB6"/>
<evidence type="ECO:0008006" key="4">
    <source>
        <dbReference type="Google" id="ProtNLM"/>
    </source>
</evidence>
<comment type="caution">
    <text evidence="2">The sequence shown here is derived from an EMBL/GenBank/DDBJ whole genome shotgun (WGS) entry which is preliminary data.</text>
</comment>
<gene>
    <name evidence="2" type="ORF">PENDEC_c008G05810</name>
</gene>
<evidence type="ECO:0000256" key="1">
    <source>
        <dbReference type="SAM" id="MobiDB-lite"/>
    </source>
</evidence>
<proteinExistence type="predicted"/>
<dbReference type="PANTHER" id="PTHR28020">
    <property type="entry name" value="YAP1-BINDING PROTEIN 1-RELATED"/>
    <property type="match status" value="1"/>
</dbReference>
<dbReference type="EMBL" id="MDYL01000008">
    <property type="protein sequence ID" value="OQD75059.1"/>
    <property type="molecule type" value="Genomic_DNA"/>
</dbReference>
<dbReference type="STRING" id="69771.A0A1V6PDB6"/>
<keyword evidence="3" id="KW-1185">Reference proteome</keyword>
<protein>
    <recommendedName>
        <fullName evidence="4">YAP-binding/ALF4/Glomulin</fullName>
    </recommendedName>
</protein>
<dbReference type="PANTHER" id="PTHR28020:SF1">
    <property type="entry name" value="YAP1-BINDING PROTEIN 1-RELATED"/>
    <property type="match status" value="1"/>
</dbReference>
<dbReference type="OMA" id="MQLQPED"/>
<dbReference type="Pfam" id="PF08568">
    <property type="entry name" value="Kinetochor_Ybp2"/>
    <property type="match status" value="1"/>
</dbReference>
<reference evidence="3" key="1">
    <citation type="journal article" date="2017" name="Nat. Microbiol.">
        <title>Global analysis of biosynthetic gene clusters reveals vast potential of secondary metabolite production in Penicillium species.</title>
        <authorList>
            <person name="Nielsen J.C."/>
            <person name="Grijseels S."/>
            <person name="Prigent S."/>
            <person name="Ji B."/>
            <person name="Dainat J."/>
            <person name="Nielsen K.F."/>
            <person name="Frisvad J.C."/>
            <person name="Workman M."/>
            <person name="Nielsen J."/>
        </authorList>
    </citation>
    <scope>NUCLEOTIDE SEQUENCE [LARGE SCALE GENOMIC DNA]</scope>
    <source>
        <strain evidence="3">IBT 11843</strain>
    </source>
</reference>
<organism evidence="2 3">
    <name type="scientific">Penicillium decumbens</name>
    <dbReference type="NCBI Taxonomy" id="69771"/>
    <lineage>
        <taxon>Eukaryota</taxon>
        <taxon>Fungi</taxon>
        <taxon>Dikarya</taxon>
        <taxon>Ascomycota</taxon>
        <taxon>Pezizomycotina</taxon>
        <taxon>Eurotiomycetes</taxon>
        <taxon>Eurotiomycetidae</taxon>
        <taxon>Eurotiales</taxon>
        <taxon>Aspergillaceae</taxon>
        <taxon>Penicillium</taxon>
    </lineage>
</organism>
<dbReference type="Proteomes" id="UP000191522">
    <property type="component" value="Unassembled WGS sequence"/>
</dbReference>
<dbReference type="GO" id="GO:0005737">
    <property type="term" value="C:cytoplasm"/>
    <property type="evidence" value="ECO:0007669"/>
    <property type="project" value="TreeGrafter"/>
</dbReference>
<dbReference type="InterPro" id="IPR040347">
    <property type="entry name" value="YBP1/2"/>
</dbReference>
<sequence length="668" mass="73572">MSPASQLPRAKPQPQPQYLTHSSTMNPEDPLVQALPPATDYLTYLTLLEYQLTPQRLPLLHQLLQDERLTTNIGWDLVKLLLPMLPASTGCLQDVARLGNPREVILRVSEALMQLQPGDEDEDDAAADGSLSKHILQFNCLLAMLSVLHGRIQTKAPSRFLATSLQAALEAHTAMSCDETTLALLEFLRDVSPSKRPAPAPRAPSESSVLRTAEASAPDPEAELASPSPSANNEKLLVAKFIQFGLLELLKSYLLSFSGPMDPGMSWTVRMQEHLHPSLRLPEQSQTQAYSSNKGLKERDMLMGKIVALSRDVGIDSVELLSIASRSALERRPPLDFEEPPKSPEEIPLERHASLLLLAARAAGFTLYASGHPMPPLSVFPDIAAIFSSFLGESENIDEVAYGQPQALLDSLLALTVHAMQNPIVVPASETEFKHFVITLTACTARQTHGIVRQIPATIVHSHPSSATRFKLIRTILEDKKLLSIRDSAITWLREEMIGHESADTIFHDPLHFWVLFQTLFGPVKEATSANVLDSWMHLTQTQGAALHSALNLYYLLLSSPSLRDSLQLEKTVVFFRSQALEPLRQLFRAFESDLAAKGGDGVIESAVGEEMCQVGTARSVGLIGLTLDQIEEAINDTYGTDDSDLKTFTQAEETRVSEIRKETEGWN</sequence>
<dbReference type="OrthoDB" id="5396786at2759"/>
<dbReference type="InterPro" id="IPR013877">
    <property type="entry name" value="YAP-bd/ALF4/Glomulin"/>
</dbReference>
<dbReference type="GO" id="GO:0034599">
    <property type="term" value="P:cellular response to oxidative stress"/>
    <property type="evidence" value="ECO:0007669"/>
    <property type="project" value="InterPro"/>
</dbReference>
<feature type="region of interest" description="Disordered" evidence="1">
    <location>
        <begin position="1"/>
        <end position="30"/>
    </location>
</feature>
<evidence type="ECO:0000313" key="3">
    <source>
        <dbReference type="Proteomes" id="UP000191522"/>
    </source>
</evidence>
<feature type="region of interest" description="Disordered" evidence="1">
    <location>
        <begin position="193"/>
        <end position="229"/>
    </location>
</feature>
<evidence type="ECO:0000313" key="2">
    <source>
        <dbReference type="EMBL" id="OQD75059.1"/>
    </source>
</evidence>
<accession>A0A1V6PDB6</accession>